<dbReference type="RefSeq" id="WP_211597033.1">
    <property type="nucleotide sequence ID" value="NZ_JAGRQI010000002.1"/>
</dbReference>
<feature type="transmembrane region" description="Helical" evidence="8">
    <location>
        <begin position="427"/>
        <end position="446"/>
    </location>
</feature>
<feature type="transmembrane region" description="Helical" evidence="8">
    <location>
        <begin position="334"/>
        <end position="358"/>
    </location>
</feature>
<comment type="similarity">
    <text evidence="2">Belongs to the BCCT transporter (TC 2.A.15) family.</text>
</comment>
<protein>
    <submittedName>
        <fullName evidence="9">BCCT family transporter</fullName>
    </submittedName>
</protein>
<dbReference type="EMBL" id="JASAYJ010000002">
    <property type="protein sequence ID" value="MDP8186476.1"/>
    <property type="molecule type" value="Genomic_DNA"/>
</dbReference>
<feature type="transmembrane region" description="Helical" evidence="8">
    <location>
        <begin position="390"/>
        <end position="415"/>
    </location>
</feature>
<sequence length="488" mass="54720">MSIYFNKGSRGIIVIGIIVLIFLLFPHNSIHLVAQFTLFCIDTFGLGIILFATLMLFLAIAISLSPIGSWKIGHQNTKPEFGFFSWLAMLFTCGMGSGLIFWGIAEPLFHFSNMPLFAQQYGHSPDTALALTYFHWGFHAWSIYALGALAIAWFSFNRGRSLHISACFTAKKTGLWRIVDWLAITAIIFGLAGTFANSTALVQTGLQKTLLLDIDSVLFRYSFIIILTLLFTASSILGLEKGIKRLSQLNTGLMIAFIIAMFIIFEPLNILSTFFTSIKHYLILLPKVSFKIAPESQQWSLNWSVIYMVWWIAWTPFVAPFIARISKGRSIRQFLCCVIIIPTLASLIWFSAFGGTALSQPYLMELMNAVNQDYTRGLFQFFAHLPFGNYLSLVAILLLITFIITSADSALLVCGILSDNESVRNKILWALLLVILSMALIYINDVDLNKQVAIAGALPFAIVQLAQVMVMFKDMWKQHRKVSGHLVK</sequence>
<evidence type="ECO:0000256" key="7">
    <source>
        <dbReference type="ARBA" id="ARBA00023136"/>
    </source>
</evidence>
<dbReference type="Proteomes" id="UP001230466">
    <property type="component" value="Unassembled WGS sequence"/>
</dbReference>
<keyword evidence="7 8" id="KW-0472">Membrane</keyword>
<evidence type="ECO:0000256" key="3">
    <source>
        <dbReference type="ARBA" id="ARBA00022448"/>
    </source>
</evidence>
<accession>A0AAW8CFQ7</accession>
<feature type="transmembrane region" description="Helical" evidence="8">
    <location>
        <begin position="251"/>
        <end position="275"/>
    </location>
</feature>
<dbReference type="AlphaFoldDB" id="A0AAW8CFQ7"/>
<gene>
    <name evidence="9" type="ORF">QJU78_01585</name>
</gene>
<feature type="transmembrane region" description="Helical" evidence="8">
    <location>
        <begin position="304"/>
        <end position="322"/>
    </location>
</feature>
<proteinExistence type="inferred from homology"/>
<feature type="transmembrane region" description="Helical" evidence="8">
    <location>
        <begin position="218"/>
        <end position="239"/>
    </location>
</feature>
<dbReference type="GO" id="GO:0022857">
    <property type="term" value="F:transmembrane transporter activity"/>
    <property type="evidence" value="ECO:0007669"/>
    <property type="project" value="InterPro"/>
</dbReference>
<evidence type="ECO:0000256" key="8">
    <source>
        <dbReference type="SAM" id="Phobius"/>
    </source>
</evidence>
<evidence type="ECO:0000256" key="5">
    <source>
        <dbReference type="ARBA" id="ARBA00022692"/>
    </source>
</evidence>
<dbReference type="InterPro" id="IPR000060">
    <property type="entry name" value="BCCT_transptr"/>
</dbReference>
<feature type="transmembrane region" description="Helical" evidence="8">
    <location>
        <begin position="452"/>
        <end position="472"/>
    </location>
</feature>
<dbReference type="GO" id="GO:0005886">
    <property type="term" value="C:plasma membrane"/>
    <property type="evidence" value="ECO:0007669"/>
    <property type="project" value="UniProtKB-SubCell"/>
</dbReference>
<name>A0AAW8CFQ7_9PAST</name>
<feature type="transmembrane region" description="Helical" evidence="8">
    <location>
        <begin position="133"/>
        <end position="154"/>
    </location>
</feature>
<feature type="transmembrane region" description="Helical" evidence="8">
    <location>
        <begin position="83"/>
        <end position="105"/>
    </location>
</feature>
<keyword evidence="4" id="KW-1003">Cell membrane</keyword>
<feature type="transmembrane region" description="Helical" evidence="8">
    <location>
        <begin position="12"/>
        <end position="30"/>
    </location>
</feature>
<dbReference type="PANTHER" id="PTHR30047">
    <property type="entry name" value="HIGH-AFFINITY CHOLINE TRANSPORT PROTEIN-RELATED"/>
    <property type="match status" value="1"/>
</dbReference>
<organism evidence="9 10">
    <name type="scientific">Pasteurella atlantica</name>
    <dbReference type="NCBI Taxonomy" id="2827233"/>
    <lineage>
        <taxon>Bacteria</taxon>
        <taxon>Pseudomonadati</taxon>
        <taxon>Pseudomonadota</taxon>
        <taxon>Gammaproteobacteria</taxon>
        <taxon>Pasteurellales</taxon>
        <taxon>Pasteurellaceae</taxon>
        <taxon>Pasteurella</taxon>
    </lineage>
</organism>
<evidence type="ECO:0000256" key="2">
    <source>
        <dbReference type="ARBA" id="ARBA00005658"/>
    </source>
</evidence>
<evidence type="ECO:0000256" key="6">
    <source>
        <dbReference type="ARBA" id="ARBA00022989"/>
    </source>
</evidence>
<evidence type="ECO:0000313" key="9">
    <source>
        <dbReference type="EMBL" id="MDP8186476.1"/>
    </source>
</evidence>
<evidence type="ECO:0000313" key="10">
    <source>
        <dbReference type="Proteomes" id="UP001230466"/>
    </source>
</evidence>
<evidence type="ECO:0000256" key="4">
    <source>
        <dbReference type="ARBA" id="ARBA00022475"/>
    </source>
</evidence>
<comment type="subcellular location">
    <subcellularLocation>
        <location evidence="1">Cell membrane</location>
        <topology evidence="1">Multi-pass membrane protein</topology>
    </subcellularLocation>
</comment>
<dbReference type="Pfam" id="PF02028">
    <property type="entry name" value="BCCT"/>
    <property type="match status" value="1"/>
</dbReference>
<feature type="transmembrane region" description="Helical" evidence="8">
    <location>
        <begin position="175"/>
        <end position="198"/>
    </location>
</feature>
<keyword evidence="3" id="KW-0813">Transport</keyword>
<evidence type="ECO:0000256" key="1">
    <source>
        <dbReference type="ARBA" id="ARBA00004651"/>
    </source>
</evidence>
<feature type="transmembrane region" description="Helical" evidence="8">
    <location>
        <begin position="36"/>
        <end position="62"/>
    </location>
</feature>
<keyword evidence="5 8" id="KW-0812">Transmembrane</keyword>
<comment type="caution">
    <text evidence="9">The sequence shown here is derived from an EMBL/GenBank/DDBJ whole genome shotgun (WGS) entry which is preliminary data.</text>
</comment>
<keyword evidence="6 8" id="KW-1133">Transmembrane helix</keyword>
<reference evidence="9" key="1">
    <citation type="journal article" date="2023" name="Front. Microbiol.">
        <title>Phylogeography and host specificity of Pasteurellaceae pathogenic to sea-farmed fish in the north-east Atlantic.</title>
        <authorList>
            <person name="Gulla S."/>
            <person name="Colquhoun D.J."/>
            <person name="Olsen A.B."/>
            <person name="Spilsberg B."/>
            <person name="Lagesen K."/>
            <person name="Aakesson C.P."/>
            <person name="Strom S."/>
            <person name="Manji F."/>
            <person name="Birkbeck T.H."/>
            <person name="Nilsen H.K."/>
        </authorList>
    </citation>
    <scope>NUCLEOTIDE SEQUENCE</scope>
    <source>
        <strain evidence="9">VIB1234</strain>
    </source>
</reference>
<dbReference type="PANTHER" id="PTHR30047:SF7">
    <property type="entry name" value="HIGH-AFFINITY CHOLINE TRANSPORT PROTEIN"/>
    <property type="match status" value="1"/>
</dbReference>